<evidence type="ECO:0000313" key="11">
    <source>
        <dbReference type="Proteomes" id="UP000001351"/>
    </source>
</evidence>
<dbReference type="RefSeq" id="WP_002618008.1">
    <property type="nucleotide sequence ID" value="NC_014623.1"/>
</dbReference>
<evidence type="ECO:0000313" key="10">
    <source>
        <dbReference type="EMBL" id="EAU63243.1"/>
    </source>
</evidence>
<reference evidence="9 11" key="2">
    <citation type="journal article" date="2011" name="Mol. Biol. Evol.">
        <title>Comparative genomic analysis of fruiting body formation in Myxococcales.</title>
        <authorList>
            <person name="Huntley S."/>
            <person name="Hamann N."/>
            <person name="Wegener-Feldbrugge S."/>
            <person name="Treuner-Lange A."/>
            <person name="Kube M."/>
            <person name="Reinhardt R."/>
            <person name="Klages S."/>
            <person name="Muller R."/>
            <person name="Ronning C.M."/>
            <person name="Nierman W.C."/>
            <person name="Sogaard-Andersen L."/>
        </authorList>
    </citation>
    <scope>NUCLEOTIDE SEQUENCE [LARGE SCALE GENOMIC DNA]</scope>
    <source>
        <strain evidence="9 11">DW4/3-1</strain>
    </source>
</reference>
<feature type="transmembrane region" description="Helical" evidence="7">
    <location>
        <begin position="343"/>
        <end position="368"/>
    </location>
</feature>
<feature type="transmembrane region" description="Helical" evidence="7">
    <location>
        <begin position="380"/>
        <end position="401"/>
    </location>
</feature>
<dbReference type="HOGENOM" id="CLU_029352_1_2_7"/>
<evidence type="ECO:0000259" key="8">
    <source>
        <dbReference type="PROSITE" id="PS50850"/>
    </source>
</evidence>
<reference evidence="10 12" key="1">
    <citation type="submission" date="2006-04" db="EMBL/GenBank/DDBJ databases">
        <authorList>
            <person name="Nierman W.C."/>
        </authorList>
    </citation>
    <scope>NUCLEOTIDE SEQUENCE [LARGE SCALE GENOMIC DNA]</scope>
    <source>
        <strain evidence="10 12">DW4/3-1</strain>
    </source>
</reference>
<dbReference type="InterPro" id="IPR011701">
    <property type="entry name" value="MFS"/>
</dbReference>
<feature type="transmembrane region" description="Helical" evidence="7">
    <location>
        <begin position="248"/>
        <end position="269"/>
    </location>
</feature>
<keyword evidence="4 7" id="KW-1133">Transmembrane helix</keyword>
<evidence type="ECO:0000313" key="12">
    <source>
        <dbReference type="Proteomes" id="UP000032702"/>
    </source>
</evidence>
<keyword evidence="11" id="KW-1185">Reference proteome</keyword>
<dbReference type="AlphaFoldDB" id="Q08RX7"/>
<evidence type="ECO:0000256" key="7">
    <source>
        <dbReference type="SAM" id="Phobius"/>
    </source>
</evidence>
<dbReference type="InterPro" id="IPR004752">
    <property type="entry name" value="AmpG_permease/AT-1"/>
</dbReference>
<dbReference type="SUPFAM" id="SSF103473">
    <property type="entry name" value="MFS general substrate transporter"/>
    <property type="match status" value="1"/>
</dbReference>
<feature type="transmembrane region" description="Helical" evidence="7">
    <location>
        <begin position="83"/>
        <end position="102"/>
    </location>
</feature>
<keyword evidence="5 7" id="KW-0472">Membrane</keyword>
<dbReference type="CDD" id="cd17486">
    <property type="entry name" value="MFS_AmpG_like"/>
    <property type="match status" value="1"/>
</dbReference>
<evidence type="ECO:0000256" key="1">
    <source>
        <dbReference type="ARBA" id="ARBA00004141"/>
    </source>
</evidence>
<dbReference type="Proteomes" id="UP000032702">
    <property type="component" value="Unassembled WGS sequence"/>
</dbReference>
<feature type="region of interest" description="Disordered" evidence="6">
    <location>
        <begin position="442"/>
        <end position="465"/>
    </location>
</feature>
<dbReference type="EMBL" id="CP002271">
    <property type="protein sequence ID" value="ADO69111.1"/>
    <property type="molecule type" value="Genomic_DNA"/>
</dbReference>
<proteinExistence type="predicted"/>
<dbReference type="InterPro" id="IPR020846">
    <property type="entry name" value="MFS_dom"/>
</dbReference>
<evidence type="ECO:0000313" key="9">
    <source>
        <dbReference type="EMBL" id="ADO69111.1"/>
    </source>
</evidence>
<keyword evidence="3 7" id="KW-0812">Transmembrane</keyword>
<keyword evidence="2" id="KW-0813">Transport</keyword>
<sequence>MSSPSVLSALRNPRVLLMFALGFSSGLPLYLTGSTLSAWMKNEGVSLKTIGIFSLVGFSYTFKFAWAPLMDRYYPPFLGRRRGWLLVTQVLLALALVVMGQVDPSRQTMLMASLAALVAFLSASQDIVADAYRTDLLSDEDRALGVTTFTLGYRVGMIFAMAVALTLSDLIGWTSTYAVMGALMAVGVVTTLLAPEPPASHRPLSLVASVVEPLVDFFQRNRARSPTAEAQQEAPSFFKTATGALWRYRLALGTLLFIVLFRVGDAVAFRMTTPFTLELGFSNTELGVIQKFVGMAGAIAGAVLGGVLVAKLGIKRSLLLFGSAQALTNLLYIALAARGKDPLFLALTVGADNFTGGMGSAAITVFITALCNRSFSATQYALLSSLSAVPMHLMGAASGFLAESLGWAGFFTFTTVAMAPALLVLLFLPRELGRTPQPEAALAQLTHPTSAPEAPAELASTAKKG</sequence>
<feature type="transmembrane region" description="Helical" evidence="7">
    <location>
        <begin position="289"/>
        <end position="310"/>
    </location>
</feature>
<evidence type="ECO:0000256" key="3">
    <source>
        <dbReference type="ARBA" id="ARBA00022692"/>
    </source>
</evidence>
<evidence type="ECO:0000256" key="6">
    <source>
        <dbReference type="SAM" id="MobiDB-lite"/>
    </source>
</evidence>
<feature type="transmembrane region" description="Helical" evidence="7">
    <location>
        <begin position="317"/>
        <end position="337"/>
    </location>
</feature>
<dbReference type="FunFam" id="1.20.1250.20:FF:000072">
    <property type="entry name" value="Muropeptide transporter AmpG"/>
    <property type="match status" value="1"/>
</dbReference>
<dbReference type="PROSITE" id="PS50850">
    <property type="entry name" value="MFS"/>
    <property type="match status" value="1"/>
</dbReference>
<dbReference type="STRING" id="378806.STAUR_1307"/>
<dbReference type="OrthoDB" id="9787815at2"/>
<dbReference type="Pfam" id="PF07690">
    <property type="entry name" value="MFS_1"/>
    <property type="match status" value="1"/>
</dbReference>
<evidence type="ECO:0000256" key="5">
    <source>
        <dbReference type="ARBA" id="ARBA00023136"/>
    </source>
</evidence>
<dbReference type="eggNOG" id="COG2807">
    <property type="taxonomic scope" value="Bacteria"/>
</dbReference>
<protein>
    <submittedName>
        <fullName evidence="9">Major facilitator family transporter</fullName>
    </submittedName>
    <submittedName>
        <fullName evidence="10">Transport transmembrane protein</fullName>
    </submittedName>
</protein>
<dbReference type="Gene3D" id="1.20.1250.20">
    <property type="entry name" value="MFS general substrate transporter like domains"/>
    <property type="match status" value="2"/>
</dbReference>
<feature type="transmembrane region" description="Helical" evidence="7">
    <location>
        <begin position="45"/>
        <end position="62"/>
    </location>
</feature>
<feature type="domain" description="Major facilitator superfamily (MFS) profile" evidence="8">
    <location>
        <begin position="14"/>
        <end position="432"/>
    </location>
</feature>
<evidence type="ECO:0000256" key="4">
    <source>
        <dbReference type="ARBA" id="ARBA00022989"/>
    </source>
</evidence>
<dbReference type="KEGG" id="sur:STAUR_1307"/>
<dbReference type="NCBIfam" id="TIGR00901">
    <property type="entry name" value="2A0125"/>
    <property type="match status" value="1"/>
</dbReference>
<dbReference type="PATRIC" id="fig|378806.16.peg.2101"/>
<dbReference type="GO" id="GO:0016020">
    <property type="term" value="C:membrane"/>
    <property type="evidence" value="ECO:0007669"/>
    <property type="project" value="UniProtKB-SubCell"/>
</dbReference>
<feature type="transmembrane region" description="Helical" evidence="7">
    <location>
        <begin position="144"/>
        <end position="165"/>
    </location>
</feature>
<dbReference type="EMBL" id="AAMD01000175">
    <property type="protein sequence ID" value="EAU63243.1"/>
    <property type="molecule type" value="Genomic_DNA"/>
</dbReference>
<dbReference type="GO" id="GO:0022857">
    <property type="term" value="F:transmembrane transporter activity"/>
    <property type="evidence" value="ECO:0007669"/>
    <property type="project" value="InterPro"/>
</dbReference>
<accession>Q08RX7</accession>
<dbReference type="PANTHER" id="PTHR12778:SF10">
    <property type="entry name" value="MAJOR FACILITATOR SUPERFAMILY DOMAIN-CONTAINING PROTEIN 3"/>
    <property type="match status" value="1"/>
</dbReference>
<evidence type="ECO:0000256" key="2">
    <source>
        <dbReference type="ARBA" id="ARBA00022448"/>
    </source>
</evidence>
<organism evidence="10 12">
    <name type="scientific">Stigmatella aurantiaca (strain DW4/3-1)</name>
    <dbReference type="NCBI Taxonomy" id="378806"/>
    <lineage>
        <taxon>Bacteria</taxon>
        <taxon>Pseudomonadati</taxon>
        <taxon>Myxococcota</taxon>
        <taxon>Myxococcia</taxon>
        <taxon>Myxococcales</taxon>
        <taxon>Cystobacterineae</taxon>
        <taxon>Archangiaceae</taxon>
        <taxon>Stigmatella</taxon>
    </lineage>
</organism>
<dbReference type="InterPro" id="IPR036259">
    <property type="entry name" value="MFS_trans_sf"/>
</dbReference>
<feature type="transmembrane region" description="Helical" evidence="7">
    <location>
        <begin position="171"/>
        <end position="194"/>
    </location>
</feature>
<feature type="transmembrane region" description="Helical" evidence="7">
    <location>
        <begin position="15"/>
        <end position="33"/>
    </location>
</feature>
<feature type="transmembrane region" description="Helical" evidence="7">
    <location>
        <begin position="407"/>
        <end position="428"/>
    </location>
</feature>
<dbReference type="Proteomes" id="UP000001351">
    <property type="component" value="Chromosome"/>
</dbReference>
<comment type="subcellular location">
    <subcellularLocation>
        <location evidence="1">Membrane</location>
        <topology evidence="1">Multi-pass membrane protein</topology>
    </subcellularLocation>
</comment>
<dbReference type="PANTHER" id="PTHR12778">
    <property type="entry name" value="SOLUTE CARRIER FAMILY 33 ACETYL-COA TRANSPORTER -RELATED"/>
    <property type="match status" value="1"/>
</dbReference>
<gene>
    <name evidence="9" type="ordered locus">STAUR_1307</name>
    <name evidence="10" type="ORF">STIAU_8575</name>
</gene>
<name>Q08RX7_STIAD</name>